<proteinExistence type="predicted"/>
<keyword evidence="1" id="KW-0472">Membrane</keyword>
<accession>A0AB38YFM6</accession>
<gene>
    <name evidence="2" type="ORF">NFC81_15520</name>
</gene>
<name>A0AB38YFM6_9GAMM</name>
<feature type="transmembrane region" description="Helical" evidence="1">
    <location>
        <begin position="34"/>
        <end position="52"/>
    </location>
</feature>
<reference evidence="2" key="1">
    <citation type="submission" date="2022-07" db="EMBL/GenBank/DDBJ databases">
        <title>Complete genome sequence of Salinispirillum sp. LH10-3-1 capable of multiple carbohydrate inversion isolated from a soda lake.</title>
        <authorList>
            <person name="Liu J."/>
            <person name="Zhai Y."/>
            <person name="Zhang H."/>
            <person name="Yang H."/>
            <person name="Qu J."/>
            <person name="Li J."/>
        </authorList>
    </citation>
    <scope>NUCLEOTIDE SEQUENCE</scope>
    <source>
        <strain evidence="2">LH 10-3-1</strain>
    </source>
</reference>
<dbReference type="RefSeq" id="WP_304995389.1">
    <property type="nucleotide sequence ID" value="NZ_CP101717.1"/>
</dbReference>
<keyword evidence="1" id="KW-1133">Transmembrane helix</keyword>
<sequence>MPKEAINQTILIEFRDFNLAYFVTDPFANKYWRYRLLGTALYLLWCIAYFTFSLSNTVALLSAGFLVGIVNVIAMIAGAVDSSSTESAGDHDGSAAKYSSVIFYSAYALLSIIVAYEIYYFFRFVVFG</sequence>
<evidence type="ECO:0000256" key="1">
    <source>
        <dbReference type="SAM" id="Phobius"/>
    </source>
</evidence>
<protein>
    <recommendedName>
        <fullName evidence="3">DUF2628 domain-containing protein</fullName>
    </recommendedName>
</protein>
<evidence type="ECO:0000313" key="2">
    <source>
        <dbReference type="EMBL" id="WLD58103.1"/>
    </source>
</evidence>
<dbReference type="AlphaFoldDB" id="A0AB38YFM6"/>
<keyword evidence="1" id="KW-0812">Transmembrane</keyword>
<organism evidence="2">
    <name type="scientific">Salinispirillum sp. LH 10-3-1</name>
    <dbReference type="NCBI Taxonomy" id="2952525"/>
    <lineage>
        <taxon>Bacteria</taxon>
        <taxon>Pseudomonadati</taxon>
        <taxon>Pseudomonadota</taxon>
        <taxon>Gammaproteobacteria</taxon>
        <taxon>Oceanospirillales</taxon>
        <taxon>Saccharospirillaceae</taxon>
        <taxon>Salinispirillum</taxon>
    </lineage>
</organism>
<feature type="transmembrane region" description="Helical" evidence="1">
    <location>
        <begin position="58"/>
        <end position="80"/>
    </location>
</feature>
<dbReference type="EMBL" id="CP101717">
    <property type="protein sequence ID" value="WLD58103.1"/>
    <property type="molecule type" value="Genomic_DNA"/>
</dbReference>
<feature type="transmembrane region" description="Helical" evidence="1">
    <location>
        <begin position="101"/>
        <end position="122"/>
    </location>
</feature>
<evidence type="ECO:0008006" key="3">
    <source>
        <dbReference type="Google" id="ProtNLM"/>
    </source>
</evidence>